<feature type="repeat" description="Solcar" evidence="8">
    <location>
        <begin position="123"/>
        <end position="213"/>
    </location>
</feature>
<dbReference type="PANTHER" id="PTHR45635:SF16">
    <property type="entry name" value="ADP_ATP TRANSLOCASE"/>
    <property type="match status" value="1"/>
</dbReference>
<dbReference type="Proteomes" id="UP000095287">
    <property type="component" value="Unplaced"/>
</dbReference>
<evidence type="ECO:0000256" key="10">
    <source>
        <dbReference type="RuleBase" id="RU368008"/>
    </source>
</evidence>
<dbReference type="SUPFAM" id="SSF103506">
    <property type="entry name" value="Mitochondrial carrier"/>
    <property type="match status" value="1"/>
</dbReference>
<organism evidence="11 12">
    <name type="scientific">Steinernema glaseri</name>
    <dbReference type="NCBI Taxonomy" id="37863"/>
    <lineage>
        <taxon>Eukaryota</taxon>
        <taxon>Metazoa</taxon>
        <taxon>Ecdysozoa</taxon>
        <taxon>Nematoda</taxon>
        <taxon>Chromadorea</taxon>
        <taxon>Rhabditida</taxon>
        <taxon>Tylenchina</taxon>
        <taxon>Panagrolaimomorpha</taxon>
        <taxon>Strongyloidoidea</taxon>
        <taxon>Steinernematidae</taxon>
        <taxon>Steinernema</taxon>
    </lineage>
</organism>
<dbReference type="GO" id="GO:1901029">
    <property type="term" value="P:negative regulation of mitochondrial outer membrane permeabilization involved in apoptotic signaling pathway"/>
    <property type="evidence" value="ECO:0007669"/>
    <property type="project" value="TreeGrafter"/>
</dbReference>
<dbReference type="Gene3D" id="1.50.40.10">
    <property type="entry name" value="Mitochondrial carrier domain"/>
    <property type="match status" value="1"/>
</dbReference>
<keyword evidence="5" id="KW-0677">Repeat</keyword>
<dbReference type="PANTHER" id="PTHR45635">
    <property type="entry name" value="ADP,ATP CARRIER PROTEIN 1-RELATED-RELATED"/>
    <property type="match status" value="1"/>
</dbReference>
<keyword evidence="6 10" id="KW-1133">Transmembrane helix</keyword>
<feature type="transmembrane region" description="Helical" evidence="10">
    <location>
        <begin position="185"/>
        <end position="203"/>
    </location>
</feature>
<protein>
    <recommendedName>
        <fullName evidence="10">ADP/ATP translocase</fullName>
    </recommendedName>
    <alternativeName>
        <fullName evidence="10">ADP,ATP carrier protein</fullName>
    </alternativeName>
</protein>
<dbReference type="InterPro" id="IPR023395">
    <property type="entry name" value="MCP_dom_sf"/>
</dbReference>
<evidence type="ECO:0000256" key="7">
    <source>
        <dbReference type="ARBA" id="ARBA00023136"/>
    </source>
</evidence>
<feature type="transmembrane region" description="Helical" evidence="10">
    <location>
        <begin position="125"/>
        <end position="145"/>
    </location>
</feature>
<dbReference type="InterPro" id="IPR002113">
    <property type="entry name" value="ADT_euk_type"/>
</dbReference>
<evidence type="ECO:0000256" key="1">
    <source>
        <dbReference type="ARBA" id="ARBA00004141"/>
    </source>
</evidence>
<comment type="function">
    <text evidence="10">Catalyzes the exchange of ADP and ATP across the membrane.</text>
</comment>
<dbReference type="GO" id="GO:0005471">
    <property type="term" value="F:ATP:ADP antiporter activity"/>
    <property type="evidence" value="ECO:0007669"/>
    <property type="project" value="UniProtKB-UniRule"/>
</dbReference>
<dbReference type="GO" id="GO:0140021">
    <property type="term" value="P:mitochondrial ADP transmembrane transport"/>
    <property type="evidence" value="ECO:0007669"/>
    <property type="project" value="InterPro"/>
</dbReference>
<comment type="subcellular location">
    <subcellularLocation>
        <location evidence="1 10">Membrane</location>
        <topology evidence="1 10">Multi-pass membrane protein</topology>
    </subcellularLocation>
</comment>
<comment type="similarity">
    <text evidence="2 9">Belongs to the mitochondrial carrier (TC 2.A.29) family.</text>
</comment>
<keyword evidence="11" id="KW-1185">Reference proteome</keyword>
<dbReference type="PRINTS" id="PR00927">
    <property type="entry name" value="ADPTRNSLCASE"/>
</dbReference>
<evidence type="ECO:0000256" key="4">
    <source>
        <dbReference type="ARBA" id="ARBA00022692"/>
    </source>
</evidence>
<evidence type="ECO:0000256" key="8">
    <source>
        <dbReference type="PROSITE-ProRule" id="PRU00282"/>
    </source>
</evidence>
<evidence type="ECO:0000256" key="3">
    <source>
        <dbReference type="ARBA" id="ARBA00022448"/>
    </source>
</evidence>
<sequence length="309" mass="34204">MSDSPSTSQFAHISQLAKGFCIGGAATVISKTSVAPVDRVKLILQLQDGQRILSVNRAAAATPYNGMVDCFRRVASEQGFLSLWRGNGAVIAKCLPSHALNIAFRDYYRNFFLKDVKPSQNLRRFIAGNIAAGGVGAATTLVLLYPLDLARTRLAVDTLADGSRRFNGINNCFGHICRQDGLTGLYRGFSAALQFAIVTRAIFFGIFDSVRNTMYDDPKQMQFAMSFLLSQACLIVSGITCYPLDTVRRRLMMQAGREVKLYKNTFDCWSQMIRKEGLSAFYKGVATNSLRSTSGALIISVYYEFMKYM</sequence>
<accession>A0A1I7ZAU0</accession>
<dbReference type="Pfam" id="PF00153">
    <property type="entry name" value="Mito_carr"/>
    <property type="match status" value="3"/>
</dbReference>
<feature type="repeat" description="Solcar" evidence="8">
    <location>
        <begin position="14"/>
        <end position="111"/>
    </location>
</feature>
<evidence type="ECO:0000313" key="12">
    <source>
        <dbReference type="WBParaSite" id="L893_g24547.t1"/>
    </source>
</evidence>
<dbReference type="PROSITE" id="PS50920">
    <property type="entry name" value="SOLCAR"/>
    <property type="match status" value="3"/>
</dbReference>
<evidence type="ECO:0000256" key="6">
    <source>
        <dbReference type="ARBA" id="ARBA00022989"/>
    </source>
</evidence>
<keyword evidence="7 8" id="KW-0472">Membrane</keyword>
<comment type="caution">
    <text evidence="10">Lacks conserved residue(s) required for the propagation of feature annotation.</text>
</comment>
<evidence type="ECO:0000256" key="9">
    <source>
        <dbReference type="RuleBase" id="RU000488"/>
    </source>
</evidence>
<keyword evidence="4 8" id="KW-0812">Transmembrane</keyword>
<reference evidence="12" key="1">
    <citation type="submission" date="2016-11" db="UniProtKB">
        <authorList>
            <consortium name="WormBaseParasite"/>
        </authorList>
    </citation>
    <scope>IDENTIFICATION</scope>
</reference>
<feature type="repeat" description="Solcar" evidence="8">
    <location>
        <begin position="225"/>
        <end position="309"/>
    </location>
</feature>
<keyword evidence="3 9" id="KW-0813">Transport</keyword>
<evidence type="ECO:0000313" key="11">
    <source>
        <dbReference type="Proteomes" id="UP000095287"/>
    </source>
</evidence>
<dbReference type="AlphaFoldDB" id="A0A1I7ZAU0"/>
<evidence type="ECO:0000256" key="2">
    <source>
        <dbReference type="ARBA" id="ARBA00006375"/>
    </source>
</evidence>
<dbReference type="GO" id="GO:0005743">
    <property type="term" value="C:mitochondrial inner membrane"/>
    <property type="evidence" value="ECO:0007669"/>
    <property type="project" value="InterPro"/>
</dbReference>
<dbReference type="InterPro" id="IPR018108">
    <property type="entry name" value="MCP_transmembrane"/>
</dbReference>
<name>A0A1I7ZAU0_9BILA</name>
<feature type="transmembrane region" description="Helical" evidence="10">
    <location>
        <begin position="223"/>
        <end position="244"/>
    </location>
</feature>
<evidence type="ECO:0000256" key="5">
    <source>
        <dbReference type="ARBA" id="ARBA00022737"/>
    </source>
</evidence>
<dbReference type="PRINTS" id="PR00926">
    <property type="entry name" value="MITOCARRIER"/>
</dbReference>
<dbReference type="GO" id="GO:1990544">
    <property type="term" value="P:mitochondrial ATP transmembrane transport"/>
    <property type="evidence" value="ECO:0007669"/>
    <property type="project" value="InterPro"/>
</dbReference>
<dbReference type="InterPro" id="IPR002067">
    <property type="entry name" value="MCP"/>
</dbReference>
<dbReference type="WBParaSite" id="L893_g24547.t1">
    <property type="protein sequence ID" value="L893_g24547.t1"/>
    <property type="gene ID" value="L893_g24547"/>
</dbReference>
<proteinExistence type="inferred from homology"/>
<comment type="subunit">
    <text evidence="10">Monomer.</text>
</comment>